<dbReference type="SUPFAM" id="SSF63380">
    <property type="entry name" value="Riboflavin synthase domain-like"/>
    <property type="match status" value="1"/>
</dbReference>
<dbReference type="CDD" id="cd06186">
    <property type="entry name" value="NOX_Duox_like_FAD_NADP"/>
    <property type="match status" value="1"/>
</dbReference>
<dbReference type="OrthoDB" id="62564at2759"/>
<keyword evidence="3" id="KW-0732">Signal</keyword>
<feature type="transmembrane region" description="Helical" evidence="2">
    <location>
        <begin position="305"/>
        <end position="324"/>
    </location>
</feature>
<dbReference type="InterPro" id="IPR050369">
    <property type="entry name" value="RBOH/FRE"/>
</dbReference>
<dbReference type="GO" id="GO:0005886">
    <property type="term" value="C:plasma membrane"/>
    <property type="evidence" value="ECO:0007669"/>
    <property type="project" value="TreeGrafter"/>
</dbReference>
<dbReference type="Pfam" id="PF08022">
    <property type="entry name" value="FAD_binding_8"/>
    <property type="match status" value="1"/>
</dbReference>
<reference evidence="5" key="1">
    <citation type="submission" date="2019-03" db="EMBL/GenBank/DDBJ databases">
        <title>Long read genome sequence of the mycoparasitic Pythium oligandrum ATCC 38472 isolated from sugarbeet rhizosphere.</title>
        <authorList>
            <person name="Gaulin E."/>
        </authorList>
    </citation>
    <scope>NUCLEOTIDE SEQUENCE</scope>
    <source>
        <strain evidence="5">ATCC 38472_TT</strain>
    </source>
</reference>
<sequence length="425" mass="47254">MIFAVMHSAPLIWSVLPPVLLYVVSRAISSASAFAPVQVKELIALDNDIVKITLHRSTQRDGHFHVGQFLYINVPALSKLQWHAFTIASSPHASPTTLTLYIKSLGDWTQDLVTYANDCKQQHVLPTVYVDGYYGSSLGVYEEYSTLCLIGGGIGATPMFAILEDVVSKLSSGSSLHQRVVFVFSFRELSLLEELHPLLLRVKELDPDEQHFKLHFYLTRSMDEDTLTHKIDYSRLAGEDVAASSSSTSTSLPVYSPLRQRGFITIASLITFFVGILLVVYLEYGTLGGKIRRNGRKYLWPLQQFVEIAMVFVVGVVVFGFVWAERLHKRRQGKLESEKEPWTPSFPLSTDVVTYADLLSHYSVTMGSRPDVKTHLRAAMNADPNPAAPNGVFVSGPESLKTATDHAVATLGASRFDCHEEAFEL</sequence>
<comment type="caution">
    <text evidence="5">The sequence shown here is derived from an EMBL/GenBank/DDBJ whole genome shotgun (WGS) entry which is preliminary data.</text>
</comment>
<dbReference type="SFLD" id="SFLDG01168">
    <property type="entry name" value="Ferric_reductase_subgroup_(FRE"/>
    <property type="match status" value="1"/>
</dbReference>
<dbReference type="Gene3D" id="2.40.30.10">
    <property type="entry name" value="Translation factors"/>
    <property type="match status" value="1"/>
</dbReference>
<evidence type="ECO:0000313" key="5">
    <source>
        <dbReference type="EMBL" id="TMW61153.1"/>
    </source>
</evidence>
<dbReference type="InterPro" id="IPR013112">
    <property type="entry name" value="FAD-bd_8"/>
</dbReference>
<organism evidence="5 6">
    <name type="scientific">Pythium oligandrum</name>
    <name type="common">Mycoparasitic fungus</name>
    <dbReference type="NCBI Taxonomy" id="41045"/>
    <lineage>
        <taxon>Eukaryota</taxon>
        <taxon>Sar</taxon>
        <taxon>Stramenopiles</taxon>
        <taxon>Oomycota</taxon>
        <taxon>Peronosporomycetes</taxon>
        <taxon>Pythiales</taxon>
        <taxon>Pythiaceae</taxon>
        <taxon>Pythium</taxon>
    </lineage>
</organism>
<evidence type="ECO:0000256" key="3">
    <source>
        <dbReference type="SAM" id="SignalP"/>
    </source>
</evidence>
<dbReference type="PANTHER" id="PTHR11972:SF193">
    <property type="entry name" value="FAD-BINDING FR-TYPE DOMAIN-CONTAINING PROTEIN"/>
    <property type="match status" value="1"/>
</dbReference>
<dbReference type="InterPro" id="IPR017927">
    <property type="entry name" value="FAD-bd_FR_type"/>
</dbReference>
<feature type="signal peptide" evidence="3">
    <location>
        <begin position="1"/>
        <end position="21"/>
    </location>
</feature>
<protein>
    <recommendedName>
        <fullName evidence="4">FAD-binding FR-type domain-containing protein</fullName>
    </recommendedName>
</protein>
<keyword evidence="6" id="KW-1185">Reference proteome</keyword>
<feature type="chain" id="PRO_5035425411" description="FAD-binding FR-type domain-containing protein" evidence="3">
    <location>
        <begin position="22"/>
        <end position="425"/>
    </location>
</feature>
<evidence type="ECO:0000259" key="4">
    <source>
        <dbReference type="PROSITE" id="PS51384"/>
    </source>
</evidence>
<evidence type="ECO:0000313" key="6">
    <source>
        <dbReference type="Proteomes" id="UP000794436"/>
    </source>
</evidence>
<keyword evidence="2" id="KW-0472">Membrane</keyword>
<accession>A0A8K1FJW9</accession>
<dbReference type="Proteomes" id="UP000794436">
    <property type="component" value="Unassembled WGS sequence"/>
</dbReference>
<dbReference type="InterPro" id="IPR013121">
    <property type="entry name" value="Fe_red_NAD-bd_6"/>
</dbReference>
<proteinExistence type="predicted"/>
<dbReference type="Pfam" id="PF08030">
    <property type="entry name" value="NAD_binding_6"/>
    <property type="match status" value="1"/>
</dbReference>
<gene>
    <name evidence="5" type="ORF">Poli38472_013616</name>
</gene>
<dbReference type="PROSITE" id="PS51384">
    <property type="entry name" value="FAD_FR"/>
    <property type="match status" value="1"/>
</dbReference>
<dbReference type="EMBL" id="SPLM01000077">
    <property type="protein sequence ID" value="TMW61153.1"/>
    <property type="molecule type" value="Genomic_DNA"/>
</dbReference>
<keyword evidence="2" id="KW-0812">Transmembrane</keyword>
<evidence type="ECO:0000256" key="2">
    <source>
        <dbReference type="SAM" id="Phobius"/>
    </source>
</evidence>
<dbReference type="InterPro" id="IPR017938">
    <property type="entry name" value="Riboflavin_synthase-like_b-brl"/>
</dbReference>
<keyword evidence="1" id="KW-0560">Oxidoreductase</keyword>
<dbReference type="AlphaFoldDB" id="A0A8K1FJW9"/>
<evidence type="ECO:0000256" key="1">
    <source>
        <dbReference type="ARBA" id="ARBA00023002"/>
    </source>
</evidence>
<dbReference type="SFLD" id="SFLDS00052">
    <property type="entry name" value="Ferric_Reductase_Domain"/>
    <property type="match status" value="1"/>
</dbReference>
<feature type="transmembrane region" description="Helical" evidence="2">
    <location>
        <begin position="262"/>
        <end position="284"/>
    </location>
</feature>
<feature type="domain" description="FAD-binding FR-type" evidence="4">
    <location>
        <begin position="32"/>
        <end position="140"/>
    </location>
</feature>
<dbReference type="GO" id="GO:0016491">
    <property type="term" value="F:oxidoreductase activity"/>
    <property type="evidence" value="ECO:0007669"/>
    <property type="project" value="UniProtKB-KW"/>
</dbReference>
<dbReference type="InterPro" id="IPR039261">
    <property type="entry name" value="FNR_nucleotide-bd"/>
</dbReference>
<name>A0A8K1FJW9_PYTOL</name>
<dbReference type="Gene3D" id="3.40.50.80">
    <property type="entry name" value="Nucleotide-binding domain of ferredoxin-NADP reductase (FNR) module"/>
    <property type="match status" value="1"/>
</dbReference>
<keyword evidence="2" id="KW-1133">Transmembrane helix</keyword>
<dbReference type="PANTHER" id="PTHR11972">
    <property type="entry name" value="NADPH OXIDASE"/>
    <property type="match status" value="1"/>
</dbReference>
<dbReference type="SUPFAM" id="SSF52343">
    <property type="entry name" value="Ferredoxin reductase-like, C-terminal NADP-linked domain"/>
    <property type="match status" value="1"/>
</dbReference>